<dbReference type="HAMAP" id="MF_00048">
    <property type="entry name" value="UPF0102"/>
    <property type="match status" value="1"/>
</dbReference>
<accession>A0A2M6P134</accession>
<dbReference type="PANTHER" id="PTHR34039">
    <property type="entry name" value="UPF0102 PROTEIN YRAN"/>
    <property type="match status" value="1"/>
</dbReference>
<evidence type="ECO:0000256" key="1">
    <source>
        <dbReference type="ARBA" id="ARBA00006738"/>
    </source>
</evidence>
<dbReference type="InterPro" id="IPR003509">
    <property type="entry name" value="UPF0102_YraN-like"/>
</dbReference>
<protein>
    <recommendedName>
        <fullName evidence="2">UPF0102 protein COU30_02610</fullName>
    </recommendedName>
</protein>
<gene>
    <name evidence="3" type="ORF">COU30_02610</name>
</gene>
<dbReference type="Proteomes" id="UP000228528">
    <property type="component" value="Unassembled WGS sequence"/>
</dbReference>
<dbReference type="AlphaFoldDB" id="A0A2M6P134"/>
<dbReference type="GO" id="GO:0003676">
    <property type="term" value="F:nucleic acid binding"/>
    <property type="evidence" value="ECO:0007669"/>
    <property type="project" value="InterPro"/>
</dbReference>
<comment type="caution">
    <text evidence="3">The sequence shown here is derived from an EMBL/GenBank/DDBJ whole genome shotgun (WGS) entry which is preliminary data.</text>
</comment>
<comment type="similarity">
    <text evidence="1 2">Belongs to the UPF0102 family.</text>
</comment>
<evidence type="ECO:0000313" key="4">
    <source>
        <dbReference type="Proteomes" id="UP000228528"/>
    </source>
</evidence>
<dbReference type="Gene3D" id="3.40.1350.10">
    <property type="match status" value="1"/>
</dbReference>
<dbReference type="Pfam" id="PF02021">
    <property type="entry name" value="UPF0102"/>
    <property type="match status" value="1"/>
</dbReference>
<reference evidence="4" key="1">
    <citation type="submission" date="2017-09" db="EMBL/GenBank/DDBJ databases">
        <title>Depth-based differentiation of microbial function through sediment-hosted aquifers and enrichment of novel symbionts in the deep terrestrial subsurface.</title>
        <authorList>
            <person name="Probst A.J."/>
            <person name="Ladd B."/>
            <person name="Jarett J.K."/>
            <person name="Geller-Mcgrath D.E."/>
            <person name="Sieber C.M.K."/>
            <person name="Emerson J.B."/>
            <person name="Anantharaman K."/>
            <person name="Thomas B.C."/>
            <person name="Malmstrom R."/>
            <person name="Stieglmeier M."/>
            <person name="Klingl A."/>
            <person name="Woyke T."/>
            <person name="Ryan C.M."/>
            <person name="Banfield J.F."/>
        </authorList>
    </citation>
    <scope>NUCLEOTIDE SEQUENCE [LARGE SCALE GENOMIC DNA]</scope>
</reference>
<dbReference type="CDD" id="cd20736">
    <property type="entry name" value="PoNe_Nuclease"/>
    <property type="match status" value="1"/>
</dbReference>
<name>A0A2M6P134_9BACT</name>
<organism evidence="3 4">
    <name type="scientific">Candidatus Magasanikbacteria bacterium CG10_big_fil_rev_8_21_14_0_10_38_6</name>
    <dbReference type="NCBI Taxonomy" id="1974647"/>
    <lineage>
        <taxon>Bacteria</taxon>
        <taxon>Candidatus Magasanikiibacteriota</taxon>
    </lineage>
</organism>
<evidence type="ECO:0000313" key="3">
    <source>
        <dbReference type="EMBL" id="PIR77407.1"/>
    </source>
</evidence>
<sequence>MNRGETKKEIGVWGEQIAATYLQEHGYCIAEQNFFARGGEIDIIAWHTKELFGRTLCFIEVKTRSNINRAAEQATQGKKLQKIIKTAQKYCAKRSINIQQTPIQFEHISIYKQKATEPKIIHHIIPIWS</sequence>
<dbReference type="EMBL" id="PFBW01000114">
    <property type="protein sequence ID" value="PIR77407.1"/>
    <property type="molecule type" value="Genomic_DNA"/>
</dbReference>
<evidence type="ECO:0000256" key="2">
    <source>
        <dbReference type="HAMAP-Rule" id="MF_00048"/>
    </source>
</evidence>
<dbReference type="InterPro" id="IPR011856">
    <property type="entry name" value="tRNA_endonuc-like_dom_sf"/>
</dbReference>
<dbReference type="SUPFAM" id="SSF52980">
    <property type="entry name" value="Restriction endonuclease-like"/>
    <property type="match status" value="1"/>
</dbReference>
<proteinExistence type="inferred from homology"/>
<dbReference type="InterPro" id="IPR011335">
    <property type="entry name" value="Restrct_endonuc-II-like"/>
</dbReference>
<dbReference type="PANTHER" id="PTHR34039:SF1">
    <property type="entry name" value="UPF0102 PROTEIN YRAN"/>
    <property type="match status" value="1"/>
</dbReference>